<proteinExistence type="predicted"/>
<protein>
    <submittedName>
        <fullName evidence="1">Uncharacterized protein</fullName>
    </submittedName>
</protein>
<dbReference type="EMBL" id="GGEC01076059">
    <property type="protein sequence ID" value="MBX56543.1"/>
    <property type="molecule type" value="Transcribed_RNA"/>
</dbReference>
<name>A0A2P2PP86_RHIMU</name>
<organism evidence="1">
    <name type="scientific">Rhizophora mucronata</name>
    <name type="common">Asiatic mangrove</name>
    <dbReference type="NCBI Taxonomy" id="61149"/>
    <lineage>
        <taxon>Eukaryota</taxon>
        <taxon>Viridiplantae</taxon>
        <taxon>Streptophyta</taxon>
        <taxon>Embryophyta</taxon>
        <taxon>Tracheophyta</taxon>
        <taxon>Spermatophyta</taxon>
        <taxon>Magnoliopsida</taxon>
        <taxon>eudicotyledons</taxon>
        <taxon>Gunneridae</taxon>
        <taxon>Pentapetalae</taxon>
        <taxon>rosids</taxon>
        <taxon>fabids</taxon>
        <taxon>Malpighiales</taxon>
        <taxon>Rhizophoraceae</taxon>
        <taxon>Rhizophora</taxon>
    </lineage>
</organism>
<dbReference type="AlphaFoldDB" id="A0A2P2PP86"/>
<evidence type="ECO:0000313" key="1">
    <source>
        <dbReference type="EMBL" id="MBX56543.1"/>
    </source>
</evidence>
<accession>A0A2P2PP86</accession>
<sequence>MSCQLGHSGKWGIVSLIQAPMGLHTERSLNGYRLIVAFLGVY</sequence>
<reference evidence="1" key="1">
    <citation type="submission" date="2018-02" db="EMBL/GenBank/DDBJ databases">
        <title>Rhizophora mucronata_Transcriptome.</title>
        <authorList>
            <person name="Meera S.P."/>
            <person name="Sreeshan A."/>
            <person name="Augustine A."/>
        </authorList>
    </citation>
    <scope>NUCLEOTIDE SEQUENCE</scope>
    <source>
        <tissue evidence="1">Leaf</tissue>
    </source>
</reference>